<dbReference type="PROSITE" id="PS51194">
    <property type="entry name" value="HELICASE_CTER"/>
    <property type="match status" value="1"/>
</dbReference>
<reference evidence="9" key="1">
    <citation type="journal article" date="2014" name="Int. J. Syst. Evol. Microbiol.">
        <title>Complete genome sequence of Corynebacterium casei LMG S-19264T (=DSM 44701T), isolated from a smear-ripened cheese.</title>
        <authorList>
            <consortium name="US DOE Joint Genome Institute (JGI-PGF)"/>
            <person name="Walter F."/>
            <person name="Albersmeier A."/>
            <person name="Kalinowski J."/>
            <person name="Ruckert C."/>
        </authorList>
    </citation>
    <scope>NUCLEOTIDE SEQUENCE</scope>
    <source>
        <strain evidence="9">JCM 31311</strain>
    </source>
</reference>
<evidence type="ECO:0000259" key="8">
    <source>
        <dbReference type="PROSITE" id="PS51194"/>
    </source>
</evidence>
<dbReference type="InterPro" id="IPR010995">
    <property type="entry name" value="DNA_repair_Rad51/TF_NusA_a-hlx"/>
</dbReference>
<dbReference type="InterPro" id="IPR050474">
    <property type="entry name" value="Hel308_SKI2-like"/>
</dbReference>
<dbReference type="SMART" id="SM00490">
    <property type="entry name" value="HELICc"/>
    <property type="match status" value="1"/>
</dbReference>
<dbReference type="Pfam" id="PF00270">
    <property type="entry name" value="DEAD"/>
    <property type="match status" value="1"/>
</dbReference>
<sequence>MLSSLTLAPTGSVLLTAPTGSGKTHAAREAARASVAQGHTVLMIVPLKALAAEIQAQWQAALPEAVVAHYTSDQRRHVPYQEANILLMTPERLDLCTRSWRRHNRWLARVDLVIVDEVHLMQDKHRGARLDAGLTRLRAVAPLIRLLAMSATVGEPQTLAAWLGAVHQRSEVRRVPLHWTAHIVASVDQKQTQLLSLLQQHSTLVFVNSRRRAEELATWLRLNGQLADAHHAGLPMGQRHEVEARFRSGETRVLCCTAALEMGLNFPCETVVLYDLSLWHTGVAEPISHVTAWQRAGRAGRTPGQLASVQVIGLKKEAPAQYLRPDFEPLRSPLGQDVALQDFVLGSIDGGLARTSVQLQRLLRQSFAAHTGSLDPRGAVAALISGGGLEEHGDTLHVTLLGRVASQALLPLRAMACVNFLPNDPCVLDALLTLCRSALTSGPRLNDAAELLTEPLLQLTPSRLLDAGEWFPAEQLALAGLLLSACQQGDEECAAAYGLYAADVRAVREEAARVLDAWCTYRPEDRKLSLIRTMLHAQLSLDHATLALLPGIGTALARSLAHAGFEDIETLAMQPTDALPQVPGIRAARLVALIQAAEQLVKRLESDPTREPPAATRSVLPLDWRGQTDPLRLQRARALAVVQDGDGYLVTGGAAPHRVTAALACDCLDHTRRRRCKHVLATERFLGNAAIVRNTQLLELD</sequence>
<dbReference type="GO" id="GO:0005524">
    <property type="term" value="F:ATP binding"/>
    <property type="evidence" value="ECO:0007669"/>
    <property type="project" value="UniProtKB-KW"/>
</dbReference>
<dbReference type="Proteomes" id="UP000603865">
    <property type="component" value="Unassembled WGS sequence"/>
</dbReference>
<proteinExistence type="predicted"/>
<dbReference type="Pfam" id="PF14520">
    <property type="entry name" value="HHH_5"/>
    <property type="match status" value="1"/>
</dbReference>
<dbReference type="InterPro" id="IPR027417">
    <property type="entry name" value="P-loop_NTPase"/>
</dbReference>
<comment type="caution">
    <text evidence="9">The sequence shown here is derived from an EMBL/GenBank/DDBJ whole genome shotgun (WGS) entry which is preliminary data.</text>
</comment>
<dbReference type="InterPro" id="IPR003593">
    <property type="entry name" value="AAA+_ATPase"/>
</dbReference>
<dbReference type="SUPFAM" id="SSF52540">
    <property type="entry name" value="P-loop containing nucleoside triphosphate hydrolases"/>
    <property type="match status" value="1"/>
</dbReference>
<dbReference type="SMART" id="SM00382">
    <property type="entry name" value="AAA"/>
    <property type="match status" value="1"/>
</dbReference>
<dbReference type="SUPFAM" id="SSF47794">
    <property type="entry name" value="Rad51 N-terminal domain-like"/>
    <property type="match status" value="1"/>
</dbReference>
<evidence type="ECO:0000256" key="2">
    <source>
        <dbReference type="ARBA" id="ARBA00022801"/>
    </source>
</evidence>
<dbReference type="Gene3D" id="3.40.50.300">
    <property type="entry name" value="P-loop containing nucleotide triphosphate hydrolases"/>
    <property type="match status" value="2"/>
</dbReference>
<evidence type="ECO:0000256" key="3">
    <source>
        <dbReference type="ARBA" id="ARBA00022806"/>
    </source>
</evidence>
<reference evidence="9" key="2">
    <citation type="submission" date="2020-09" db="EMBL/GenBank/DDBJ databases">
        <authorList>
            <person name="Sun Q."/>
            <person name="Ohkuma M."/>
        </authorList>
    </citation>
    <scope>NUCLEOTIDE SEQUENCE</scope>
    <source>
        <strain evidence="9">JCM 31311</strain>
    </source>
</reference>
<evidence type="ECO:0000256" key="5">
    <source>
        <dbReference type="PROSITE-ProRule" id="PRU00325"/>
    </source>
</evidence>
<feature type="domain" description="Helicase C-terminal" evidence="8">
    <location>
        <begin position="190"/>
        <end position="346"/>
    </location>
</feature>
<dbReference type="SMART" id="SM00487">
    <property type="entry name" value="DEXDc"/>
    <property type="match status" value="1"/>
</dbReference>
<keyword evidence="5" id="KW-0479">Metal-binding</keyword>
<evidence type="ECO:0008006" key="11">
    <source>
        <dbReference type="Google" id="ProtNLM"/>
    </source>
</evidence>
<evidence type="ECO:0000313" key="9">
    <source>
        <dbReference type="EMBL" id="GGR17169.1"/>
    </source>
</evidence>
<dbReference type="GO" id="GO:0016787">
    <property type="term" value="F:hydrolase activity"/>
    <property type="evidence" value="ECO:0007669"/>
    <property type="project" value="UniProtKB-KW"/>
</dbReference>
<evidence type="ECO:0000256" key="1">
    <source>
        <dbReference type="ARBA" id="ARBA00022741"/>
    </source>
</evidence>
<dbReference type="EMBL" id="BMQL01000020">
    <property type="protein sequence ID" value="GGR17169.1"/>
    <property type="molecule type" value="Genomic_DNA"/>
</dbReference>
<evidence type="ECO:0000259" key="7">
    <source>
        <dbReference type="PROSITE" id="PS51192"/>
    </source>
</evidence>
<evidence type="ECO:0000313" key="10">
    <source>
        <dbReference type="Proteomes" id="UP000603865"/>
    </source>
</evidence>
<keyword evidence="5" id="KW-0863">Zinc-finger</keyword>
<dbReference type="GO" id="GO:0004386">
    <property type="term" value="F:helicase activity"/>
    <property type="evidence" value="ECO:0007669"/>
    <property type="project" value="UniProtKB-KW"/>
</dbReference>
<keyword evidence="3" id="KW-0347">Helicase</keyword>
<keyword evidence="10" id="KW-1185">Reference proteome</keyword>
<dbReference type="InterPro" id="IPR014001">
    <property type="entry name" value="Helicase_ATP-bd"/>
</dbReference>
<keyword evidence="2" id="KW-0378">Hydrolase</keyword>
<feature type="domain" description="Helicase ATP-binding" evidence="7">
    <location>
        <begin position="4"/>
        <end position="171"/>
    </location>
</feature>
<keyword evidence="1" id="KW-0547">Nucleotide-binding</keyword>
<dbReference type="RefSeq" id="WP_189091551.1">
    <property type="nucleotide sequence ID" value="NZ_BMQL01000020.1"/>
</dbReference>
<dbReference type="InterPro" id="IPR001650">
    <property type="entry name" value="Helicase_C-like"/>
</dbReference>
<dbReference type="PROSITE" id="PS50966">
    <property type="entry name" value="ZF_SWIM"/>
    <property type="match status" value="1"/>
</dbReference>
<accession>A0A918CEH9</accession>
<evidence type="ECO:0000256" key="4">
    <source>
        <dbReference type="ARBA" id="ARBA00022840"/>
    </source>
</evidence>
<keyword evidence="5" id="KW-0862">Zinc</keyword>
<evidence type="ECO:0000259" key="6">
    <source>
        <dbReference type="PROSITE" id="PS50966"/>
    </source>
</evidence>
<organism evidence="9 10">
    <name type="scientific">Deinococcus ruber</name>
    <dbReference type="NCBI Taxonomy" id="1848197"/>
    <lineage>
        <taxon>Bacteria</taxon>
        <taxon>Thermotogati</taxon>
        <taxon>Deinococcota</taxon>
        <taxon>Deinococci</taxon>
        <taxon>Deinococcales</taxon>
        <taxon>Deinococcaceae</taxon>
        <taxon>Deinococcus</taxon>
    </lineage>
</organism>
<dbReference type="Gene3D" id="1.10.150.20">
    <property type="entry name" value="5' to 3' exonuclease, C-terminal subdomain"/>
    <property type="match status" value="1"/>
</dbReference>
<gene>
    <name evidence="9" type="ORF">GCM10008957_32220</name>
</gene>
<dbReference type="Pfam" id="PF00271">
    <property type="entry name" value="Helicase_C"/>
    <property type="match status" value="1"/>
</dbReference>
<dbReference type="InterPro" id="IPR011545">
    <property type="entry name" value="DEAD/DEAH_box_helicase_dom"/>
</dbReference>
<dbReference type="AlphaFoldDB" id="A0A918CEH9"/>
<protein>
    <recommendedName>
        <fullName evidence="11">DEAD/DEAH box helicase</fullName>
    </recommendedName>
</protein>
<keyword evidence="4" id="KW-0067">ATP-binding</keyword>
<name>A0A918CEH9_9DEIO</name>
<dbReference type="PROSITE" id="PS51192">
    <property type="entry name" value="HELICASE_ATP_BIND_1"/>
    <property type="match status" value="1"/>
</dbReference>
<dbReference type="GO" id="GO:0003676">
    <property type="term" value="F:nucleic acid binding"/>
    <property type="evidence" value="ECO:0007669"/>
    <property type="project" value="InterPro"/>
</dbReference>
<dbReference type="InterPro" id="IPR007527">
    <property type="entry name" value="Znf_SWIM"/>
</dbReference>
<feature type="domain" description="SWIM-type" evidence="6">
    <location>
        <begin position="648"/>
        <end position="687"/>
    </location>
</feature>
<dbReference type="PANTHER" id="PTHR47961:SF4">
    <property type="entry name" value="ACTIVATING SIGNAL COINTEGRATOR 1 COMPLEX SUBUNIT 3"/>
    <property type="match status" value="1"/>
</dbReference>
<dbReference type="GO" id="GO:0008270">
    <property type="term" value="F:zinc ion binding"/>
    <property type="evidence" value="ECO:0007669"/>
    <property type="project" value="UniProtKB-KW"/>
</dbReference>
<dbReference type="PANTHER" id="PTHR47961">
    <property type="entry name" value="DNA POLYMERASE THETA, PUTATIVE (AFU_ORTHOLOGUE AFUA_1G05260)-RELATED"/>
    <property type="match status" value="1"/>
</dbReference>